<evidence type="ECO:0000256" key="6">
    <source>
        <dbReference type="RuleBase" id="RU366034"/>
    </source>
</evidence>
<evidence type="ECO:0000313" key="7">
    <source>
        <dbReference type="EMBL" id="KAJ3782601.1"/>
    </source>
</evidence>
<keyword evidence="8" id="KW-1185">Reference proteome</keyword>
<protein>
    <recommendedName>
        <fullName evidence="6">Terpene synthase</fullName>
        <ecNumber evidence="6">4.2.3.-</ecNumber>
    </recommendedName>
</protein>
<evidence type="ECO:0000256" key="2">
    <source>
        <dbReference type="ARBA" id="ARBA00006333"/>
    </source>
</evidence>
<dbReference type="GO" id="GO:0046872">
    <property type="term" value="F:metal ion binding"/>
    <property type="evidence" value="ECO:0007669"/>
    <property type="project" value="UniProtKB-KW"/>
</dbReference>
<dbReference type="AlphaFoldDB" id="A0AA38KQ14"/>
<dbReference type="PANTHER" id="PTHR35201">
    <property type="entry name" value="TERPENE SYNTHASE"/>
    <property type="match status" value="1"/>
</dbReference>
<dbReference type="InterPro" id="IPR034686">
    <property type="entry name" value="Terpene_cyclase-like_2"/>
</dbReference>
<accession>A0AA38KQ14</accession>
<name>A0AA38KQ14_9AGAR</name>
<evidence type="ECO:0000256" key="1">
    <source>
        <dbReference type="ARBA" id="ARBA00001946"/>
    </source>
</evidence>
<reference evidence="7" key="1">
    <citation type="submission" date="2022-08" db="EMBL/GenBank/DDBJ databases">
        <authorList>
            <consortium name="DOE Joint Genome Institute"/>
            <person name="Min B."/>
            <person name="Riley R."/>
            <person name="Sierra-Patev S."/>
            <person name="Naranjo-Ortiz M."/>
            <person name="Looney B."/>
            <person name="Konkel Z."/>
            <person name="Slot J.C."/>
            <person name="Sakamoto Y."/>
            <person name="Steenwyk J.L."/>
            <person name="Rokas A."/>
            <person name="Carro J."/>
            <person name="Camarero S."/>
            <person name="Ferreira P."/>
            <person name="Molpeceres G."/>
            <person name="Ruiz-Duenas F.J."/>
            <person name="Serrano A."/>
            <person name="Henrissat B."/>
            <person name="Drula E."/>
            <person name="Hughes K.W."/>
            <person name="Mata J.L."/>
            <person name="Ishikawa N.K."/>
            <person name="Vargas-Isla R."/>
            <person name="Ushijima S."/>
            <person name="Smith C.A."/>
            <person name="Ahrendt S."/>
            <person name="Andreopoulos W."/>
            <person name="He G."/>
            <person name="Labutti K."/>
            <person name="Lipzen A."/>
            <person name="Ng V."/>
            <person name="Sandor L."/>
            <person name="Barry K."/>
            <person name="Martinez A.T."/>
            <person name="Xiao Y."/>
            <person name="Gibbons J.G."/>
            <person name="Terashima K."/>
            <person name="Hibbett D.S."/>
            <person name="Grigoriev I.V."/>
        </authorList>
    </citation>
    <scope>NUCLEOTIDE SEQUENCE</scope>
    <source>
        <strain evidence="7">TFB10291</strain>
    </source>
</reference>
<dbReference type="EC" id="4.2.3.-" evidence="6"/>
<comment type="caution">
    <text evidence="7">The sequence shown here is derived from an EMBL/GenBank/DDBJ whole genome shotgun (WGS) entry which is preliminary data.</text>
</comment>
<sequence length="352" mass="40261">MSLQFRLPDILSSWPWPRTLNPHTEECGKRFKMLQQKSQQYKFFPSKVQAGLCQAAIQLASLAYPKFSKAQLQVAMDLMFVFAVFDDSSDHMNAESVQIWANAIMDTLRSPLAPRDSKNELQMLILSSFWLNATQNMSSSAQKQFIEEFESYTRSVTEQAKDRDGSVVRGVESYLELRRNDLGAKPAFSLILMDKDIPEELFESDLMLLMKSHAIDMLTLANDMFSYNIEQSRGDSHNIVSIIMAQEDLNIHQALDHVSKMHDDLATEFLQLYETIDRSANPSSEVMKQYADGLGNWIHANECWSFESRRYFDKDGLTIKQTRLVELLPKVGVKEDSSQMNDPPTFIKVTAV</sequence>
<keyword evidence="5 6" id="KW-0456">Lyase</keyword>
<proteinExistence type="inferred from homology"/>
<evidence type="ECO:0000256" key="5">
    <source>
        <dbReference type="ARBA" id="ARBA00023239"/>
    </source>
</evidence>
<dbReference type="EMBL" id="MU793465">
    <property type="protein sequence ID" value="KAJ3782601.1"/>
    <property type="molecule type" value="Genomic_DNA"/>
</dbReference>
<dbReference type="SFLD" id="SFLDS00005">
    <property type="entry name" value="Isoprenoid_Synthase_Type_I"/>
    <property type="match status" value="1"/>
</dbReference>
<gene>
    <name evidence="7" type="ORF">GGU10DRAFT_275235</name>
</gene>
<dbReference type="InterPro" id="IPR008949">
    <property type="entry name" value="Isoprenoid_synthase_dom_sf"/>
</dbReference>
<dbReference type="Gene3D" id="1.10.600.10">
    <property type="entry name" value="Farnesyl Diphosphate Synthase"/>
    <property type="match status" value="1"/>
</dbReference>
<dbReference type="PANTHER" id="PTHR35201:SF4">
    <property type="entry name" value="BETA-PINACENE SYNTHASE-RELATED"/>
    <property type="match status" value="1"/>
</dbReference>
<evidence type="ECO:0000256" key="4">
    <source>
        <dbReference type="ARBA" id="ARBA00022842"/>
    </source>
</evidence>
<keyword evidence="4 6" id="KW-0460">Magnesium</keyword>
<dbReference type="SFLD" id="SFLDG01020">
    <property type="entry name" value="Terpene_Cyclase_Like_2"/>
    <property type="match status" value="1"/>
</dbReference>
<evidence type="ECO:0000313" key="8">
    <source>
        <dbReference type="Proteomes" id="UP001163798"/>
    </source>
</evidence>
<organism evidence="7 8">
    <name type="scientific">Lentinula aff. detonsa</name>
    <dbReference type="NCBI Taxonomy" id="2804958"/>
    <lineage>
        <taxon>Eukaryota</taxon>
        <taxon>Fungi</taxon>
        <taxon>Dikarya</taxon>
        <taxon>Basidiomycota</taxon>
        <taxon>Agaricomycotina</taxon>
        <taxon>Agaricomycetes</taxon>
        <taxon>Agaricomycetidae</taxon>
        <taxon>Agaricales</taxon>
        <taxon>Marasmiineae</taxon>
        <taxon>Omphalotaceae</taxon>
        <taxon>Lentinula</taxon>
    </lineage>
</organism>
<dbReference type="Pfam" id="PF19086">
    <property type="entry name" value="Terpene_syn_C_2"/>
    <property type="match status" value="1"/>
</dbReference>
<dbReference type="GO" id="GO:0008299">
    <property type="term" value="P:isoprenoid biosynthetic process"/>
    <property type="evidence" value="ECO:0007669"/>
    <property type="project" value="UniProtKB-ARBA"/>
</dbReference>
<comment type="similarity">
    <text evidence="2 6">Belongs to the terpene synthase family.</text>
</comment>
<dbReference type="GO" id="GO:0010333">
    <property type="term" value="F:terpene synthase activity"/>
    <property type="evidence" value="ECO:0007669"/>
    <property type="project" value="InterPro"/>
</dbReference>
<dbReference type="Proteomes" id="UP001163798">
    <property type="component" value="Unassembled WGS sequence"/>
</dbReference>
<comment type="cofactor">
    <cofactor evidence="1 6">
        <name>Mg(2+)</name>
        <dbReference type="ChEBI" id="CHEBI:18420"/>
    </cofactor>
</comment>
<evidence type="ECO:0000256" key="3">
    <source>
        <dbReference type="ARBA" id="ARBA00022723"/>
    </source>
</evidence>
<dbReference type="SUPFAM" id="SSF48576">
    <property type="entry name" value="Terpenoid synthases"/>
    <property type="match status" value="1"/>
</dbReference>
<keyword evidence="3 6" id="KW-0479">Metal-binding</keyword>